<keyword evidence="3" id="KW-1185">Reference proteome</keyword>
<gene>
    <name evidence="2" type="ORF">BSL78_01460</name>
</gene>
<proteinExistence type="predicted"/>
<feature type="region of interest" description="Disordered" evidence="1">
    <location>
        <begin position="226"/>
        <end position="250"/>
    </location>
</feature>
<evidence type="ECO:0000313" key="3">
    <source>
        <dbReference type="Proteomes" id="UP000230750"/>
    </source>
</evidence>
<reference evidence="2 3" key="1">
    <citation type="journal article" date="2017" name="PLoS Biol.">
        <title>The sea cucumber genome provides insights into morphological evolution and visceral regeneration.</title>
        <authorList>
            <person name="Zhang X."/>
            <person name="Sun L."/>
            <person name="Yuan J."/>
            <person name="Sun Y."/>
            <person name="Gao Y."/>
            <person name="Zhang L."/>
            <person name="Li S."/>
            <person name="Dai H."/>
            <person name="Hamel J.F."/>
            <person name="Liu C."/>
            <person name="Yu Y."/>
            <person name="Liu S."/>
            <person name="Lin W."/>
            <person name="Guo K."/>
            <person name="Jin S."/>
            <person name="Xu P."/>
            <person name="Storey K.B."/>
            <person name="Huan P."/>
            <person name="Zhang T."/>
            <person name="Zhou Y."/>
            <person name="Zhang J."/>
            <person name="Lin C."/>
            <person name="Li X."/>
            <person name="Xing L."/>
            <person name="Huo D."/>
            <person name="Sun M."/>
            <person name="Wang L."/>
            <person name="Mercier A."/>
            <person name="Li F."/>
            <person name="Yang H."/>
            <person name="Xiang J."/>
        </authorList>
    </citation>
    <scope>NUCLEOTIDE SEQUENCE [LARGE SCALE GENOMIC DNA]</scope>
    <source>
        <strain evidence="2">Shaxun</strain>
        <tissue evidence="2">Muscle</tissue>
    </source>
</reference>
<dbReference type="PANTHER" id="PTHR47018:SF3">
    <property type="entry name" value="MYCBP-ASSOCIATED PROTEIN"/>
    <property type="match status" value="1"/>
</dbReference>
<accession>A0A2G8LN64</accession>
<dbReference type="PANTHER" id="PTHR47018">
    <property type="entry name" value="CXC DOMAIN-CONTAINING PROTEIN-RELATED"/>
    <property type="match status" value="1"/>
</dbReference>
<organism evidence="2 3">
    <name type="scientific">Stichopus japonicus</name>
    <name type="common">Sea cucumber</name>
    <dbReference type="NCBI Taxonomy" id="307972"/>
    <lineage>
        <taxon>Eukaryota</taxon>
        <taxon>Metazoa</taxon>
        <taxon>Echinodermata</taxon>
        <taxon>Eleutherozoa</taxon>
        <taxon>Echinozoa</taxon>
        <taxon>Holothuroidea</taxon>
        <taxon>Aspidochirotacea</taxon>
        <taxon>Aspidochirotida</taxon>
        <taxon>Stichopodidae</taxon>
        <taxon>Apostichopus</taxon>
    </lineage>
</organism>
<evidence type="ECO:0000256" key="1">
    <source>
        <dbReference type="SAM" id="MobiDB-lite"/>
    </source>
</evidence>
<dbReference type="AlphaFoldDB" id="A0A2G8LN64"/>
<evidence type="ECO:0000313" key="2">
    <source>
        <dbReference type="EMBL" id="PIK61642.1"/>
    </source>
</evidence>
<dbReference type="EMBL" id="MRZV01000028">
    <property type="protein sequence ID" value="PIK61642.1"/>
    <property type="molecule type" value="Genomic_DNA"/>
</dbReference>
<dbReference type="Proteomes" id="UP000230750">
    <property type="component" value="Unassembled WGS sequence"/>
</dbReference>
<protein>
    <submittedName>
        <fullName evidence="2">Uncharacterized protein</fullName>
    </submittedName>
</protein>
<sequence length="250" mass="27933">MQHLMKQMKVRAGLIGISNNANARQRFFMAAPELSCLSKEFKSQFDAEVGKATEHRDLGPSAVKMEHDAIDKIKAAILSHGNPFATEGDQLHNLITHAYIPDEYVPQILNIDATGQTLYEAYVSERINGDVSLWAPVKKQNKKMYMSGNKEASVKLRDKTVDLKETKDLYGRLMVLARSNRDIDLKQAIGNYEFTLTQRALFAPNGAMLPCTDKSKLIHLLEKLGTAEPPDDDQQQLQDASGRAARRSGF</sequence>
<name>A0A2G8LN64_STIJA</name>
<comment type="caution">
    <text evidence="2">The sequence shown here is derived from an EMBL/GenBank/DDBJ whole genome shotgun (WGS) entry which is preliminary data.</text>
</comment>
<dbReference type="OrthoDB" id="5984884at2759"/>